<keyword evidence="3" id="KW-1185">Reference proteome</keyword>
<proteinExistence type="predicted"/>
<dbReference type="EMBL" id="JAQQWI010000019">
    <property type="protein sequence ID" value="KAK7998952.1"/>
    <property type="molecule type" value="Genomic_DNA"/>
</dbReference>
<dbReference type="Proteomes" id="UP001396898">
    <property type="component" value="Unassembled WGS sequence"/>
</dbReference>
<name>A0ABR1R492_9PEZI</name>
<reference evidence="2 3" key="1">
    <citation type="submission" date="2023-01" db="EMBL/GenBank/DDBJ databases">
        <title>Analysis of 21 Apiospora genomes using comparative genomics revels a genus with tremendous synthesis potential of carbohydrate active enzymes and secondary metabolites.</title>
        <authorList>
            <person name="Sorensen T."/>
        </authorList>
    </citation>
    <scope>NUCLEOTIDE SEQUENCE [LARGE SCALE GENOMIC DNA]</scope>
    <source>
        <strain evidence="2 3">CBS 20057</strain>
    </source>
</reference>
<evidence type="ECO:0000256" key="1">
    <source>
        <dbReference type="SAM" id="MobiDB-lite"/>
    </source>
</evidence>
<protein>
    <submittedName>
        <fullName evidence="2">Uncharacterized protein</fullName>
    </submittedName>
</protein>
<sequence>MQMLCKLVDLWDWRYLYSYLHLLRPSELPLVPVVNHFDTWPTTRKLYDRVAIDIPARLPGLQEAEWELNDWEIRFIGLRRAHRHDLAQAVAETLPRSSNRGSLILVMKGTASFWVPDFSVGNLNMGDCQDFDVLSDAIRAATSGISALRYLRVCGVVDGSSLLARCRLCRERALLAELGTPERQFRREAALGGRLLSGPRPSRTEHPFRGGDTTRI</sequence>
<organism evidence="2 3">
    <name type="scientific">Apiospora marii</name>
    <dbReference type="NCBI Taxonomy" id="335849"/>
    <lineage>
        <taxon>Eukaryota</taxon>
        <taxon>Fungi</taxon>
        <taxon>Dikarya</taxon>
        <taxon>Ascomycota</taxon>
        <taxon>Pezizomycotina</taxon>
        <taxon>Sordariomycetes</taxon>
        <taxon>Xylariomycetidae</taxon>
        <taxon>Amphisphaeriales</taxon>
        <taxon>Apiosporaceae</taxon>
        <taxon>Apiospora</taxon>
    </lineage>
</organism>
<evidence type="ECO:0000313" key="2">
    <source>
        <dbReference type="EMBL" id="KAK7998952.1"/>
    </source>
</evidence>
<accession>A0ABR1R492</accession>
<gene>
    <name evidence="2" type="ORF">PG991_014627</name>
</gene>
<comment type="caution">
    <text evidence="2">The sequence shown here is derived from an EMBL/GenBank/DDBJ whole genome shotgun (WGS) entry which is preliminary data.</text>
</comment>
<feature type="compositionally biased region" description="Basic and acidic residues" evidence="1">
    <location>
        <begin position="202"/>
        <end position="216"/>
    </location>
</feature>
<evidence type="ECO:0000313" key="3">
    <source>
        <dbReference type="Proteomes" id="UP001396898"/>
    </source>
</evidence>
<feature type="region of interest" description="Disordered" evidence="1">
    <location>
        <begin position="196"/>
        <end position="216"/>
    </location>
</feature>